<dbReference type="SUPFAM" id="SSF50249">
    <property type="entry name" value="Nucleic acid-binding proteins"/>
    <property type="match status" value="1"/>
</dbReference>
<dbReference type="EMBL" id="JAAXZB010000002">
    <property type="protein sequence ID" value="NKW10744.1"/>
    <property type="molecule type" value="Genomic_DNA"/>
</dbReference>
<gene>
    <name evidence="3" type="ORF">HGG76_20910</name>
</gene>
<sequence length="70" mass="8097">MPLTADERRGAKFVTPLLVAEIEFRAWTADKRLRHASFRGYETIRLPRTSYGRSKPCHPVFPVKAPRRST</sequence>
<protein>
    <recommendedName>
        <fullName evidence="1">DNA ligase (ATP)</fullName>
        <ecNumber evidence="1">6.5.1.1</ecNumber>
    </recommendedName>
</protein>
<accession>A0A7X6FRU9</accession>
<dbReference type="EC" id="6.5.1.1" evidence="1"/>
<dbReference type="GO" id="GO:0003910">
    <property type="term" value="F:DNA ligase (ATP) activity"/>
    <property type="evidence" value="ECO:0007669"/>
    <property type="project" value="UniProtKB-EC"/>
</dbReference>
<evidence type="ECO:0000259" key="2">
    <source>
        <dbReference type="Pfam" id="PF04679"/>
    </source>
</evidence>
<feature type="domain" description="DNA ligase ATP-dependent C-terminal" evidence="2">
    <location>
        <begin position="7"/>
        <end position="41"/>
    </location>
</feature>
<dbReference type="GO" id="GO:0006310">
    <property type="term" value="P:DNA recombination"/>
    <property type="evidence" value="ECO:0007669"/>
    <property type="project" value="InterPro"/>
</dbReference>
<dbReference type="AlphaFoldDB" id="A0A7X6FRU9"/>
<comment type="caution">
    <text evidence="3">The sequence shown here is derived from an EMBL/GenBank/DDBJ whole genome shotgun (WGS) entry which is preliminary data.</text>
</comment>
<evidence type="ECO:0000256" key="1">
    <source>
        <dbReference type="ARBA" id="ARBA00012727"/>
    </source>
</evidence>
<evidence type="ECO:0000313" key="4">
    <source>
        <dbReference type="Proteomes" id="UP000558475"/>
    </source>
</evidence>
<organism evidence="3 4">
    <name type="scientific">Brucella tritici</name>
    <dbReference type="NCBI Taxonomy" id="94626"/>
    <lineage>
        <taxon>Bacteria</taxon>
        <taxon>Pseudomonadati</taxon>
        <taxon>Pseudomonadota</taxon>
        <taxon>Alphaproteobacteria</taxon>
        <taxon>Hyphomicrobiales</taxon>
        <taxon>Brucellaceae</taxon>
        <taxon>Brucella/Ochrobactrum group</taxon>
        <taxon>Brucella</taxon>
    </lineage>
</organism>
<dbReference type="InterPro" id="IPR012309">
    <property type="entry name" value="DNA_ligase_ATP-dep_C"/>
</dbReference>
<dbReference type="Proteomes" id="UP000558475">
    <property type="component" value="Unassembled WGS sequence"/>
</dbReference>
<dbReference type="InterPro" id="IPR012340">
    <property type="entry name" value="NA-bd_OB-fold"/>
</dbReference>
<proteinExistence type="predicted"/>
<name>A0A7X6FRU9_9HYPH</name>
<reference evidence="3 4" key="1">
    <citation type="submission" date="2020-04" db="EMBL/GenBank/DDBJ databases">
        <title>Whole genome sequencing of clinical and environmental type strains of Ochrobactrum.</title>
        <authorList>
            <person name="Dharne M."/>
        </authorList>
    </citation>
    <scope>NUCLEOTIDE SEQUENCE [LARGE SCALE GENOMIC DNA]</scope>
    <source>
        <strain evidence="3 4">DSM 13340</strain>
    </source>
</reference>
<dbReference type="GO" id="GO:0006281">
    <property type="term" value="P:DNA repair"/>
    <property type="evidence" value="ECO:0007669"/>
    <property type="project" value="InterPro"/>
</dbReference>
<dbReference type="Pfam" id="PF04679">
    <property type="entry name" value="DNA_ligase_A_C"/>
    <property type="match status" value="1"/>
</dbReference>
<evidence type="ECO:0000313" key="3">
    <source>
        <dbReference type="EMBL" id="NKW10744.1"/>
    </source>
</evidence>
<dbReference type="Gene3D" id="2.40.50.140">
    <property type="entry name" value="Nucleic acid-binding proteins"/>
    <property type="match status" value="1"/>
</dbReference>